<dbReference type="Pfam" id="PF00814">
    <property type="entry name" value="TsaD"/>
    <property type="match status" value="1"/>
</dbReference>
<evidence type="ECO:0000313" key="3">
    <source>
        <dbReference type="Proteomes" id="UP000176450"/>
    </source>
</evidence>
<organism evidence="2 3">
    <name type="scientific">Candidatus Gottesmanbacteria bacterium RIFCSPLOWO2_01_FULL_46_9</name>
    <dbReference type="NCBI Taxonomy" id="1798394"/>
    <lineage>
        <taxon>Bacteria</taxon>
        <taxon>Candidatus Gottesmaniibacteriota</taxon>
    </lineage>
</organism>
<feature type="domain" description="Gcp-like" evidence="1">
    <location>
        <begin position="35"/>
        <end position="92"/>
    </location>
</feature>
<evidence type="ECO:0000313" key="2">
    <source>
        <dbReference type="EMBL" id="OGG31582.1"/>
    </source>
</evidence>
<dbReference type="EMBL" id="MFJX01000004">
    <property type="protein sequence ID" value="OGG31582.1"/>
    <property type="molecule type" value="Genomic_DNA"/>
</dbReference>
<dbReference type="AlphaFoldDB" id="A0A1F6B4B3"/>
<accession>A0A1F6B4B3</accession>
<name>A0A1F6B4B3_9BACT</name>
<dbReference type="GO" id="GO:0016740">
    <property type="term" value="F:transferase activity"/>
    <property type="evidence" value="ECO:0007669"/>
    <property type="project" value="UniProtKB-KW"/>
</dbReference>
<dbReference type="Gene3D" id="3.30.420.40">
    <property type="match status" value="1"/>
</dbReference>
<gene>
    <name evidence="2" type="ORF">A3A63_00420</name>
</gene>
<dbReference type="InterPro" id="IPR043129">
    <property type="entry name" value="ATPase_NBD"/>
</dbReference>
<comment type="caution">
    <text evidence="2">The sequence shown here is derived from an EMBL/GenBank/DDBJ whole genome shotgun (WGS) entry which is preliminary data.</text>
</comment>
<dbReference type="NCBIfam" id="TIGR03725">
    <property type="entry name" value="T6A_YeaZ"/>
    <property type="match status" value="1"/>
</dbReference>
<proteinExistence type="predicted"/>
<protein>
    <submittedName>
        <fullName evidence="2">tRNA (Adenosine(37)-N6)-threonylcarbamoyltransferase complex dimerization subunit type 1 TsaB</fullName>
    </submittedName>
</protein>
<evidence type="ECO:0000259" key="1">
    <source>
        <dbReference type="Pfam" id="PF00814"/>
    </source>
</evidence>
<dbReference type="InterPro" id="IPR000905">
    <property type="entry name" value="Gcp-like_dom"/>
</dbReference>
<dbReference type="SUPFAM" id="SSF53067">
    <property type="entry name" value="Actin-like ATPase domain"/>
    <property type="match status" value="1"/>
</dbReference>
<reference evidence="2 3" key="1">
    <citation type="journal article" date="2016" name="Nat. Commun.">
        <title>Thousands of microbial genomes shed light on interconnected biogeochemical processes in an aquifer system.</title>
        <authorList>
            <person name="Anantharaman K."/>
            <person name="Brown C.T."/>
            <person name="Hug L.A."/>
            <person name="Sharon I."/>
            <person name="Castelle C.J."/>
            <person name="Probst A.J."/>
            <person name="Thomas B.C."/>
            <person name="Singh A."/>
            <person name="Wilkins M.J."/>
            <person name="Karaoz U."/>
            <person name="Brodie E.L."/>
            <person name="Williams K.H."/>
            <person name="Hubbard S.S."/>
            <person name="Banfield J.F."/>
        </authorList>
    </citation>
    <scope>NUCLEOTIDE SEQUENCE [LARGE SCALE GENOMIC DNA]</scope>
</reference>
<dbReference type="Proteomes" id="UP000176450">
    <property type="component" value="Unassembled WGS sequence"/>
</dbReference>
<dbReference type="GO" id="GO:0002949">
    <property type="term" value="P:tRNA threonylcarbamoyladenosine modification"/>
    <property type="evidence" value="ECO:0007669"/>
    <property type="project" value="InterPro"/>
</dbReference>
<dbReference type="InterPro" id="IPR022496">
    <property type="entry name" value="T6A_TsaB"/>
</dbReference>
<keyword evidence="2" id="KW-0808">Transferase</keyword>
<sequence length="102" mass="11081">MNVMLVIDTSQTDTARVVLDYQGQRHERVSTSKAQKSQMLLPVIELMLREHSLTLGDITDIEVATGPGSFTGLRVGTAIANALGYLLDIPVNGKKALVNPIY</sequence>